<keyword evidence="3" id="KW-1185">Reference proteome</keyword>
<evidence type="ECO:0000313" key="2">
    <source>
        <dbReference type="EMBL" id="CDO72152.1"/>
    </source>
</evidence>
<dbReference type="HOGENOM" id="CLU_2293102_0_0_1"/>
<proteinExistence type="predicted"/>
<dbReference type="AlphaFoldDB" id="A0A060SCC1"/>
<evidence type="ECO:0000313" key="3">
    <source>
        <dbReference type="Proteomes" id="UP000029665"/>
    </source>
</evidence>
<dbReference type="EMBL" id="CCBP010000111">
    <property type="protein sequence ID" value="CDO72152.1"/>
    <property type="molecule type" value="Genomic_DNA"/>
</dbReference>
<comment type="caution">
    <text evidence="2">The sequence shown here is derived from an EMBL/GenBank/DDBJ whole genome shotgun (WGS) entry which is preliminary data.</text>
</comment>
<dbReference type="Proteomes" id="UP000029665">
    <property type="component" value="Unassembled WGS sequence"/>
</dbReference>
<evidence type="ECO:0000256" key="1">
    <source>
        <dbReference type="SAM" id="MobiDB-lite"/>
    </source>
</evidence>
<feature type="region of interest" description="Disordered" evidence="1">
    <location>
        <begin position="55"/>
        <end position="82"/>
    </location>
</feature>
<organism evidence="2 3">
    <name type="scientific">Pycnoporus cinnabarinus</name>
    <name type="common">Cinnabar-red polypore</name>
    <name type="synonym">Trametes cinnabarina</name>
    <dbReference type="NCBI Taxonomy" id="5643"/>
    <lineage>
        <taxon>Eukaryota</taxon>
        <taxon>Fungi</taxon>
        <taxon>Dikarya</taxon>
        <taxon>Basidiomycota</taxon>
        <taxon>Agaricomycotina</taxon>
        <taxon>Agaricomycetes</taxon>
        <taxon>Polyporales</taxon>
        <taxon>Polyporaceae</taxon>
        <taxon>Trametes</taxon>
    </lineage>
</organism>
<feature type="compositionally biased region" description="Basic and acidic residues" evidence="1">
    <location>
        <begin position="1"/>
        <end position="18"/>
    </location>
</feature>
<accession>A0A060SCC1</accession>
<reference evidence="2" key="1">
    <citation type="submission" date="2014-01" db="EMBL/GenBank/DDBJ databases">
        <title>The genome of the white-rot fungus Pycnoporus cinnabarinus: a basidiomycete model with a versatile arsenal for lignocellulosic biomass breakdown.</title>
        <authorList>
            <person name="Levasseur A."/>
            <person name="Lomascolo A."/>
            <person name="Ruiz-Duenas F.J."/>
            <person name="Uzan E."/>
            <person name="Piumi F."/>
            <person name="Kues U."/>
            <person name="Ram A.F.J."/>
            <person name="Murat C."/>
            <person name="Haon M."/>
            <person name="Benoit I."/>
            <person name="Arfi Y."/>
            <person name="Chevret D."/>
            <person name="Drula E."/>
            <person name="Kwon M.J."/>
            <person name="Gouret P."/>
            <person name="Lesage-Meessen L."/>
            <person name="Lombard V."/>
            <person name="Mariette J."/>
            <person name="Noirot C."/>
            <person name="Park J."/>
            <person name="Patyshakuliyeva A."/>
            <person name="Wieneger R.A.B."/>
            <person name="Wosten H.A.B."/>
            <person name="Martin F."/>
            <person name="Coutinho P.M."/>
            <person name="de Vries R."/>
            <person name="Martinez A.T."/>
            <person name="Klopp C."/>
            <person name="Pontarotti P."/>
            <person name="Henrissat B."/>
            <person name="Record E."/>
        </authorList>
    </citation>
    <scope>NUCLEOTIDE SEQUENCE [LARGE SCALE GENOMIC DNA]</scope>
    <source>
        <strain evidence="2">BRFM137</strain>
    </source>
</reference>
<name>A0A060SCC1_PYCCI</name>
<gene>
    <name evidence="2" type="ORF">BN946_scf184970.g3</name>
</gene>
<feature type="compositionally biased region" description="Polar residues" evidence="1">
    <location>
        <begin position="65"/>
        <end position="75"/>
    </location>
</feature>
<feature type="region of interest" description="Disordered" evidence="1">
    <location>
        <begin position="1"/>
        <end position="37"/>
    </location>
</feature>
<protein>
    <submittedName>
        <fullName evidence="2">Uncharacterized protein</fullName>
    </submittedName>
</protein>
<sequence>MNVDVDQARSESEDKVSDEGAVQPDASTSTRGDVVPVGFDTFSAEGESSMLVSEKALPSPLAEQSRATFDTTSRTGEPEAAATTAVLFSDTLDDNPWDLDI</sequence>